<evidence type="ECO:0000256" key="1">
    <source>
        <dbReference type="PROSITE-ProRule" id="PRU00278"/>
    </source>
</evidence>
<keyword evidence="1 4" id="KW-0413">Isomerase</keyword>
<dbReference type="GO" id="GO:0006457">
    <property type="term" value="P:protein folding"/>
    <property type="evidence" value="ECO:0007669"/>
    <property type="project" value="InterPro"/>
</dbReference>
<reference evidence="4" key="2">
    <citation type="journal article" date="2021" name="PeerJ">
        <title>Extensive microbial diversity within the chicken gut microbiome revealed by metagenomics and culture.</title>
        <authorList>
            <person name="Gilroy R."/>
            <person name="Ravi A."/>
            <person name="Getino M."/>
            <person name="Pursley I."/>
            <person name="Horton D.L."/>
            <person name="Alikhan N.F."/>
            <person name="Baker D."/>
            <person name="Gharbi K."/>
            <person name="Hall N."/>
            <person name="Watson M."/>
            <person name="Adriaenssens E.M."/>
            <person name="Foster-Nyarko E."/>
            <person name="Jarju S."/>
            <person name="Secka A."/>
            <person name="Antonio M."/>
            <person name="Oren A."/>
            <person name="Chaudhuri R.R."/>
            <person name="La Ragione R."/>
            <person name="Hildebrand F."/>
            <person name="Pallen M.J."/>
        </authorList>
    </citation>
    <scope>NUCLEOTIDE SEQUENCE</scope>
    <source>
        <strain evidence="4">E3-2379</strain>
    </source>
</reference>
<sequence length="368" mass="41540">MNGKKLATMFMTVTLSIGMLVGCGKKAFDLEKYGEDAVVTIDESSLSFWDANFQARLLQTQYENTYGLDVWIETLEQNETFETSVKNTVLEGLKRNLVVLNHAKDYDITVTDEEKKAISGQVDTFLEQITDEFKELTKPEQEKVENYLEETVMIQKVASAVAKEADVTVTDEEARQMKANYVVFSFDSTDSDSQKANAKNKAQKLVSGAKKINSLAQAANKVKLEVKEATYGANNENIPAEILEASMKLKKNEITEPIETEYGYYVIQCMAYNDKKATKAAKEDILTEKQMEYYNTVSEKWVEEAEVKVDEELWNTIAFANHPTISEVESTTTHTTEESNTSVENEENKDKNSSIEHTTEETDTKNNS</sequence>
<dbReference type="InterPro" id="IPR000297">
    <property type="entry name" value="PPIase_PpiC"/>
</dbReference>
<dbReference type="AlphaFoldDB" id="A0A9D9HZA1"/>
<feature type="compositionally biased region" description="Basic and acidic residues" evidence="2">
    <location>
        <begin position="346"/>
        <end position="368"/>
    </location>
</feature>
<comment type="caution">
    <text evidence="4">The sequence shown here is derived from an EMBL/GenBank/DDBJ whole genome shotgun (WGS) entry which is preliminary data.</text>
</comment>
<dbReference type="Pfam" id="PF00639">
    <property type="entry name" value="Rotamase"/>
    <property type="match status" value="1"/>
</dbReference>
<dbReference type="GO" id="GO:0003755">
    <property type="term" value="F:peptidyl-prolyl cis-trans isomerase activity"/>
    <property type="evidence" value="ECO:0007669"/>
    <property type="project" value="UniProtKB-KW"/>
</dbReference>
<dbReference type="Gene3D" id="3.10.50.40">
    <property type="match status" value="1"/>
</dbReference>
<evidence type="ECO:0000313" key="5">
    <source>
        <dbReference type="Proteomes" id="UP000823618"/>
    </source>
</evidence>
<dbReference type="EMBL" id="JADIML010000051">
    <property type="protein sequence ID" value="MBO8462627.1"/>
    <property type="molecule type" value="Genomic_DNA"/>
</dbReference>
<name>A0A9D9HZA1_9FIRM</name>
<organism evidence="4 5">
    <name type="scientific">Candidatus Scybalomonas excrementavium</name>
    <dbReference type="NCBI Taxonomy" id="2840943"/>
    <lineage>
        <taxon>Bacteria</taxon>
        <taxon>Bacillati</taxon>
        <taxon>Bacillota</taxon>
        <taxon>Clostridia</taxon>
        <taxon>Lachnospirales</taxon>
        <taxon>Lachnospiraceae</taxon>
        <taxon>Lachnospiraceae incertae sedis</taxon>
        <taxon>Candidatus Scybalomonas</taxon>
    </lineage>
</organism>
<gene>
    <name evidence="4" type="ORF">IAC13_01700</name>
</gene>
<dbReference type="Proteomes" id="UP000823618">
    <property type="component" value="Unassembled WGS sequence"/>
</dbReference>
<reference evidence="4" key="1">
    <citation type="submission" date="2020-10" db="EMBL/GenBank/DDBJ databases">
        <authorList>
            <person name="Gilroy R."/>
        </authorList>
    </citation>
    <scope>NUCLEOTIDE SEQUENCE</scope>
    <source>
        <strain evidence="4">E3-2379</strain>
    </source>
</reference>
<feature type="compositionally biased region" description="Low complexity" evidence="2">
    <location>
        <begin position="325"/>
        <end position="343"/>
    </location>
</feature>
<dbReference type="InterPro" id="IPR027304">
    <property type="entry name" value="Trigger_fact/SurA_dom_sf"/>
</dbReference>
<evidence type="ECO:0000313" key="4">
    <source>
        <dbReference type="EMBL" id="MBO8462627.1"/>
    </source>
</evidence>
<dbReference type="PROSITE" id="PS51257">
    <property type="entry name" value="PROKAR_LIPOPROTEIN"/>
    <property type="match status" value="1"/>
</dbReference>
<dbReference type="Gene3D" id="1.10.3120.10">
    <property type="entry name" value="Trigger factor, C-terminal domain"/>
    <property type="match status" value="1"/>
</dbReference>
<evidence type="ECO:0000256" key="2">
    <source>
        <dbReference type="SAM" id="MobiDB-lite"/>
    </source>
</evidence>
<dbReference type="InterPro" id="IPR037041">
    <property type="entry name" value="Trigger_fac_C_sf"/>
</dbReference>
<keyword evidence="1" id="KW-0697">Rotamase</keyword>
<dbReference type="InterPro" id="IPR046357">
    <property type="entry name" value="PPIase_dom_sf"/>
</dbReference>
<accession>A0A9D9HZA1</accession>
<dbReference type="PROSITE" id="PS50198">
    <property type="entry name" value="PPIC_PPIASE_2"/>
    <property type="match status" value="1"/>
</dbReference>
<evidence type="ECO:0000259" key="3">
    <source>
        <dbReference type="PROSITE" id="PS50198"/>
    </source>
</evidence>
<proteinExistence type="predicted"/>
<dbReference type="SUPFAM" id="SSF54534">
    <property type="entry name" value="FKBP-like"/>
    <property type="match status" value="1"/>
</dbReference>
<protein>
    <submittedName>
        <fullName evidence="4">Peptidyl-prolyl cis-trans isomerase</fullName>
    </submittedName>
</protein>
<dbReference type="SUPFAM" id="SSF109998">
    <property type="entry name" value="Triger factor/SurA peptide-binding domain-like"/>
    <property type="match status" value="1"/>
</dbReference>
<dbReference type="GO" id="GO:0015031">
    <property type="term" value="P:protein transport"/>
    <property type="evidence" value="ECO:0007669"/>
    <property type="project" value="InterPro"/>
</dbReference>
<feature type="domain" description="PpiC" evidence="3">
    <location>
        <begin position="174"/>
        <end position="271"/>
    </location>
</feature>
<feature type="region of interest" description="Disordered" evidence="2">
    <location>
        <begin position="325"/>
        <end position="368"/>
    </location>
</feature>